<comment type="function">
    <text evidence="7">Involved in maintaining the homeostasis of cellular nucleotides by catalyzing the interconversion of nucleoside phosphates. Has GTP:AMP phosphotransferase and ITP:AMP phosphotransferase activities.</text>
</comment>
<feature type="domain" description="Adenylate kinase active site lid" evidence="8">
    <location>
        <begin position="226"/>
        <end position="261"/>
    </location>
</feature>
<dbReference type="NCBIfam" id="TIGR01351">
    <property type="entry name" value="adk"/>
    <property type="match status" value="1"/>
</dbReference>
<proteinExistence type="inferred from homology"/>
<comment type="subcellular location">
    <subcellularLocation>
        <location evidence="1 7">Mitochondrion matrix</location>
    </subcellularLocation>
</comment>
<comment type="subunit">
    <text evidence="7">Monomer.</text>
</comment>
<dbReference type="HAMAP" id="MF_03169">
    <property type="entry name" value="Adenylate_kinase_AK3"/>
    <property type="match status" value="1"/>
</dbReference>
<evidence type="ECO:0000256" key="2">
    <source>
        <dbReference type="ARBA" id="ARBA00022679"/>
    </source>
</evidence>
<keyword evidence="5 7" id="KW-0496">Mitochondrion</keyword>
<dbReference type="InterPro" id="IPR036193">
    <property type="entry name" value="ADK_active_lid_dom_sf"/>
</dbReference>
<evidence type="ECO:0000259" key="8">
    <source>
        <dbReference type="Pfam" id="PF05191"/>
    </source>
</evidence>
<dbReference type="InterPro" id="IPR006259">
    <property type="entry name" value="Adenyl_kin_sub"/>
</dbReference>
<dbReference type="GO" id="GO:0005524">
    <property type="term" value="F:ATP binding"/>
    <property type="evidence" value="ECO:0007669"/>
    <property type="project" value="InterPro"/>
</dbReference>
<dbReference type="GO" id="GO:0046033">
    <property type="term" value="P:AMP metabolic process"/>
    <property type="evidence" value="ECO:0007669"/>
    <property type="project" value="UniProtKB-UniRule"/>
</dbReference>
<dbReference type="SUPFAM" id="SSF52540">
    <property type="entry name" value="P-loop containing nucleoside triphosphate hydrolases"/>
    <property type="match status" value="1"/>
</dbReference>
<dbReference type="GO" id="GO:0046039">
    <property type="term" value="P:GTP metabolic process"/>
    <property type="evidence" value="ECO:0007669"/>
    <property type="project" value="UniProtKB-UniRule"/>
</dbReference>
<dbReference type="GO" id="GO:0046041">
    <property type="term" value="P:ITP metabolic process"/>
    <property type="evidence" value="ECO:0007669"/>
    <property type="project" value="UniProtKB-UniRule"/>
</dbReference>
<evidence type="ECO:0000256" key="5">
    <source>
        <dbReference type="ARBA" id="ARBA00023128"/>
    </source>
</evidence>
<dbReference type="GO" id="GO:0004017">
    <property type="term" value="F:AMP kinase activity"/>
    <property type="evidence" value="ECO:0007669"/>
    <property type="project" value="InterPro"/>
</dbReference>
<dbReference type="OrthoDB" id="439792at2759"/>
<feature type="binding site" evidence="7">
    <location>
        <position position="259"/>
    </location>
    <ligand>
        <name>AMP</name>
        <dbReference type="ChEBI" id="CHEBI:456215"/>
    </ligand>
</feature>
<dbReference type="InterPro" id="IPR028586">
    <property type="entry name" value="AK3/Ak4_mitochondrial"/>
</dbReference>
<feature type="binding site" evidence="7">
    <location>
        <position position="141"/>
    </location>
    <ligand>
        <name>AMP</name>
        <dbReference type="ChEBI" id="CHEBI:456215"/>
    </ligand>
</feature>
<dbReference type="Pfam" id="PF05191">
    <property type="entry name" value="ADK_lid"/>
    <property type="match status" value="1"/>
</dbReference>
<comment type="domain">
    <text evidence="7">Consists of three domains, a large central CORE domain and two small peripheral domains, NMPbind and LID, which undergo movements during catalysis. The LID domain closes over the site of phosphoryl transfer upon GTP binding. Assembling and dissambling the active center during each catalytic cycle provides an effective means to prevent GTP hydrolysis.</text>
</comment>
<feature type="region of interest" description="NMPbind" evidence="7">
    <location>
        <begin position="135"/>
        <end position="164"/>
    </location>
</feature>
<feature type="binding site" evidence="7">
    <location>
        <begin position="235"/>
        <end position="236"/>
    </location>
    <ligand>
        <name>GTP</name>
        <dbReference type="ChEBI" id="CHEBI:37565"/>
    </ligand>
</feature>
<dbReference type="Pfam" id="PF00406">
    <property type="entry name" value="ADK"/>
    <property type="match status" value="1"/>
</dbReference>
<feature type="binding site" evidence="7">
    <location>
        <position position="136"/>
    </location>
    <ligand>
        <name>AMP</name>
        <dbReference type="ChEBI" id="CHEBI:456215"/>
    </ligand>
</feature>
<dbReference type="AlphaFoldDB" id="A0A7M7GG14"/>
<dbReference type="FunFam" id="3.40.50.300:FF:000106">
    <property type="entry name" value="Adenylate kinase mitochondrial"/>
    <property type="match status" value="1"/>
</dbReference>
<dbReference type="SMR" id="A0A7M7GG14"/>
<protein>
    <recommendedName>
        <fullName evidence="7">GTP:AMP phosphotransferase, mitochondrial</fullName>
        <ecNumber evidence="7">2.7.4.10</ecNumber>
    </recommendedName>
    <alternativeName>
        <fullName evidence="7">Adenylate kinase 3</fullName>
        <shortName evidence="7">AK 3</shortName>
    </alternativeName>
</protein>
<evidence type="ECO:0000256" key="4">
    <source>
        <dbReference type="ARBA" id="ARBA00022777"/>
    </source>
</evidence>
<comment type="similarity">
    <text evidence="7">Belongs to the adenylate kinase family. AK3 subfamily.</text>
</comment>
<feature type="binding site" evidence="7">
    <location>
        <begin position="162"/>
        <end position="164"/>
    </location>
    <ligand>
        <name>AMP</name>
        <dbReference type="ChEBI" id="CHEBI:456215"/>
    </ligand>
</feature>
<feature type="region of interest" description="LID" evidence="7">
    <location>
        <begin position="225"/>
        <end position="262"/>
    </location>
</feature>
<comment type="catalytic activity">
    <reaction evidence="7">
        <text>a ribonucleoside 5'-triphosphate + AMP = a ribonucleoside 5'-diphosphate + ADP</text>
        <dbReference type="Rhea" id="RHEA:13749"/>
        <dbReference type="ChEBI" id="CHEBI:57930"/>
        <dbReference type="ChEBI" id="CHEBI:61557"/>
        <dbReference type="ChEBI" id="CHEBI:456215"/>
        <dbReference type="ChEBI" id="CHEBI:456216"/>
        <dbReference type="EC" id="2.7.4.10"/>
    </reaction>
</comment>
<accession>A0A7M7GG14</accession>
<dbReference type="Gene3D" id="3.40.50.300">
    <property type="entry name" value="P-loop containing nucleotide triphosphate hydrolases"/>
    <property type="match status" value="1"/>
</dbReference>
<feature type="binding site" evidence="7">
    <location>
        <begin position="189"/>
        <end position="192"/>
    </location>
    <ligand>
        <name>AMP</name>
        <dbReference type="ChEBI" id="CHEBI:456215"/>
    </ligand>
</feature>
<dbReference type="FunCoup" id="A0A7M7GG14">
    <property type="interactions" value="871"/>
</dbReference>
<dbReference type="EnsemblMetazoa" id="XM_003427302">
    <property type="protein sequence ID" value="XP_003427350"/>
    <property type="gene ID" value="LOC100119962"/>
</dbReference>
<dbReference type="GO" id="GO:0046899">
    <property type="term" value="F:nucleoside triphosphate adenylate kinase activity"/>
    <property type="evidence" value="ECO:0007669"/>
    <property type="project" value="UniProtKB-UniRule"/>
</dbReference>
<dbReference type="InterPro" id="IPR007862">
    <property type="entry name" value="Adenylate_kinase_lid-dom"/>
</dbReference>
<evidence type="ECO:0000313" key="10">
    <source>
        <dbReference type="Proteomes" id="UP000002358"/>
    </source>
</evidence>
<dbReference type="InterPro" id="IPR000850">
    <property type="entry name" value="Adenylat/UMP-CMP_kin"/>
</dbReference>
<gene>
    <name evidence="9" type="primary">100119962</name>
    <name evidence="7" type="synonym">Adk3</name>
</gene>
<dbReference type="Proteomes" id="UP000002358">
    <property type="component" value="Chromosome 4"/>
</dbReference>
<evidence type="ECO:0000256" key="3">
    <source>
        <dbReference type="ARBA" id="ARBA00022741"/>
    </source>
</evidence>
<dbReference type="InParanoid" id="A0A7M7GG14"/>
<reference evidence="9" key="1">
    <citation type="submission" date="2021-01" db="UniProtKB">
        <authorList>
            <consortium name="EnsemblMetazoa"/>
        </authorList>
    </citation>
    <scope>IDENTIFICATION</scope>
</reference>
<evidence type="ECO:0000313" key="9">
    <source>
        <dbReference type="EnsemblMetazoa" id="XP_003427350"/>
    </source>
</evidence>
<evidence type="ECO:0000256" key="7">
    <source>
        <dbReference type="HAMAP-Rule" id="MF_03169"/>
    </source>
</evidence>
<keyword evidence="4 7" id="KW-0418">Kinase</keyword>
<dbReference type="CDD" id="cd01428">
    <property type="entry name" value="ADK"/>
    <property type="match status" value="1"/>
</dbReference>
<feature type="binding site" evidence="7">
    <location>
        <begin position="115"/>
        <end position="120"/>
    </location>
    <ligand>
        <name>GTP</name>
        <dbReference type="ChEBI" id="CHEBI:37565"/>
    </ligand>
</feature>
<feature type="binding site" evidence="7">
    <location>
        <position position="270"/>
    </location>
    <ligand>
        <name>AMP</name>
        <dbReference type="ChEBI" id="CHEBI:456215"/>
    </ligand>
</feature>
<keyword evidence="3 7" id="KW-0547">Nucleotide-binding</keyword>
<dbReference type="GO" id="GO:0006172">
    <property type="term" value="P:ADP biosynthetic process"/>
    <property type="evidence" value="ECO:0007669"/>
    <property type="project" value="UniProtKB-UniRule"/>
</dbReference>
<name>A0A7M7GG14_NASVI</name>
<feature type="binding site" evidence="7">
    <location>
        <position position="226"/>
    </location>
    <ligand>
        <name>GTP</name>
        <dbReference type="ChEBI" id="CHEBI:37565"/>
    </ligand>
</feature>
<dbReference type="PROSITE" id="PS00113">
    <property type="entry name" value="ADENYLATE_KINASE"/>
    <property type="match status" value="1"/>
</dbReference>
<keyword evidence="6 7" id="KW-0342">GTP-binding</keyword>
<dbReference type="SUPFAM" id="SSF57774">
    <property type="entry name" value="Microbial and mitochondrial ADK, insert 'zinc finger' domain"/>
    <property type="match status" value="1"/>
</dbReference>
<dbReference type="GO" id="GO:0005525">
    <property type="term" value="F:GTP binding"/>
    <property type="evidence" value="ECO:0007669"/>
    <property type="project" value="UniProtKB-KW"/>
</dbReference>
<dbReference type="PRINTS" id="PR00094">
    <property type="entry name" value="ADENYLTKNASE"/>
</dbReference>
<feature type="binding site" evidence="7">
    <location>
        <position position="299"/>
    </location>
    <ligand>
        <name>GTP</name>
        <dbReference type="ChEBI" id="CHEBI:37565"/>
    </ligand>
</feature>
<dbReference type="InterPro" id="IPR033690">
    <property type="entry name" value="Adenylat_kinase_CS"/>
</dbReference>
<dbReference type="PANTHER" id="PTHR23359">
    <property type="entry name" value="NUCLEOTIDE KINASE"/>
    <property type="match status" value="1"/>
</dbReference>
<dbReference type="HAMAP" id="MF_00235">
    <property type="entry name" value="Adenylate_kinase_Adk"/>
    <property type="match status" value="1"/>
</dbReference>
<dbReference type="GO" id="GO:0005759">
    <property type="term" value="C:mitochondrial matrix"/>
    <property type="evidence" value="ECO:0007669"/>
    <property type="project" value="UniProtKB-SubCell"/>
</dbReference>
<feature type="binding site" evidence="7">
    <location>
        <position position="196"/>
    </location>
    <ligand>
        <name>AMP</name>
        <dbReference type="ChEBI" id="CHEBI:456215"/>
    </ligand>
</feature>
<dbReference type="InterPro" id="IPR027417">
    <property type="entry name" value="P-loop_NTPase"/>
</dbReference>
<evidence type="ECO:0000256" key="6">
    <source>
        <dbReference type="ARBA" id="ARBA00023134"/>
    </source>
</evidence>
<evidence type="ECO:0000256" key="1">
    <source>
        <dbReference type="ARBA" id="ARBA00004305"/>
    </source>
</evidence>
<dbReference type="EC" id="2.7.4.10" evidence="7"/>
<organism evidence="9 10">
    <name type="scientific">Nasonia vitripennis</name>
    <name type="common">Parasitic wasp</name>
    <dbReference type="NCBI Taxonomy" id="7425"/>
    <lineage>
        <taxon>Eukaryota</taxon>
        <taxon>Metazoa</taxon>
        <taxon>Ecdysozoa</taxon>
        <taxon>Arthropoda</taxon>
        <taxon>Hexapoda</taxon>
        <taxon>Insecta</taxon>
        <taxon>Pterygota</taxon>
        <taxon>Neoptera</taxon>
        <taxon>Endopterygota</taxon>
        <taxon>Hymenoptera</taxon>
        <taxon>Apocrita</taxon>
        <taxon>Proctotrupomorpha</taxon>
        <taxon>Chalcidoidea</taxon>
        <taxon>Pteromalidae</taxon>
        <taxon>Pteromalinae</taxon>
        <taxon>Nasonia</taxon>
    </lineage>
</organism>
<sequence length="316" mass="35197">MRFRCEKLPRLISSCGLECNRALEMFESVRLIGRSTSVVSMKFCAIMEGFLRKALVVALCVTCLLVTSDGKQADLGRQQEDQDTGSTTKTAMVGVSYSRMAAQAAFRAVILGAPGSGKGTISARIVKQFDVKHISSGDKLRYHIANQTDLGKKVKKYLDSGMLVPDETMIALISEEIKTLEGRNWLLDGFPRTRAQAEALQKIYPLSLVINVDVPDSVIVERLKNRWVHLPSGRVYNIGFNDPKVPGRDDVTGELLVQRPDDQPEVVQERLHVYATKTKPLIDYYKQLNVLKSFAGNTTDSMWPAIKETIGQYLGR</sequence>
<keyword evidence="10" id="KW-1185">Reference proteome</keyword>
<keyword evidence="2 7" id="KW-0808">Transferase</keyword>